<evidence type="ECO:0000256" key="1">
    <source>
        <dbReference type="SAM" id="Coils"/>
    </source>
</evidence>
<evidence type="ECO:0000313" key="2">
    <source>
        <dbReference type="EMBL" id="DAA04170.1"/>
    </source>
</evidence>
<dbReference type="EMBL" id="BK002664">
    <property type="protein sequence ID" value="DAA04170.1"/>
    <property type="molecule type" value="Genomic_DNA"/>
</dbReference>
<sequence>MEAAEWDASSEEEQLESNEAYSLFLCIIDLVPSGRLRVCDARKSQKGLAFRRLKLQLTVSHRRPSDLWSSIAGPGGHPSSHILHFEVLAKLIGAKEKALKELESEMMKFKMARWIWPWGWGRWAKGAAGGL</sequence>
<dbReference type="AlphaFoldDB" id="Q6IJQ2"/>
<accession>Q6IJQ2</accession>
<reference evidence="2" key="1">
    <citation type="journal article" date="2003" name="Genome Biol.">
        <title>An integrated gene annotation and transcriptional profiling approach towards the full gene content of the Drosophila genome.</title>
        <authorList>
            <person name="Hild M."/>
            <person name="Beckmann B."/>
            <person name="Haas S.A."/>
            <person name="Koch B."/>
            <person name="Solovyev V."/>
            <person name="Busold C."/>
            <person name="Fellenberg K."/>
            <person name="Boutros M."/>
            <person name="Vingron M."/>
            <person name="Sauer F."/>
            <person name="Hoheisel J.D."/>
            <person name="Paro R."/>
        </authorList>
    </citation>
    <scope>NUCLEOTIDE SEQUENCE</scope>
</reference>
<gene>
    <name evidence="2" type="ORF">HDC14461</name>
</gene>
<proteinExistence type="predicted"/>
<feature type="coiled-coil region" evidence="1">
    <location>
        <begin position="85"/>
        <end position="112"/>
    </location>
</feature>
<organism evidence="2">
    <name type="scientific">Drosophila melanogaster</name>
    <name type="common">Fruit fly</name>
    <dbReference type="NCBI Taxonomy" id="7227"/>
    <lineage>
        <taxon>Eukaryota</taxon>
        <taxon>Metazoa</taxon>
        <taxon>Ecdysozoa</taxon>
        <taxon>Arthropoda</taxon>
        <taxon>Hexapoda</taxon>
        <taxon>Insecta</taxon>
        <taxon>Pterygota</taxon>
        <taxon>Neoptera</taxon>
        <taxon>Endopterygota</taxon>
        <taxon>Diptera</taxon>
        <taxon>Brachycera</taxon>
        <taxon>Muscomorpha</taxon>
        <taxon>Ephydroidea</taxon>
        <taxon>Drosophilidae</taxon>
        <taxon>Drosophila</taxon>
        <taxon>Sophophora</taxon>
    </lineage>
</organism>
<keyword evidence="1" id="KW-0175">Coiled coil</keyword>
<protein>
    <submittedName>
        <fullName evidence="2">HDC14461</fullName>
    </submittedName>
</protein>
<name>Q6IJQ2_DROME</name>